<dbReference type="Gene3D" id="1.20.120.530">
    <property type="entry name" value="GntR ligand-binding domain-like"/>
    <property type="match status" value="1"/>
</dbReference>
<feature type="domain" description="HTH gntR-type" evidence="4">
    <location>
        <begin position="11"/>
        <end position="78"/>
    </location>
</feature>
<organism evidence="5 6">
    <name type="scientific">Georhizobium profundi</name>
    <dbReference type="NCBI Taxonomy" id="2341112"/>
    <lineage>
        <taxon>Bacteria</taxon>
        <taxon>Pseudomonadati</taxon>
        <taxon>Pseudomonadota</taxon>
        <taxon>Alphaproteobacteria</taxon>
        <taxon>Hyphomicrobiales</taxon>
        <taxon>Rhizobiaceae</taxon>
        <taxon>Georhizobium</taxon>
    </lineage>
</organism>
<evidence type="ECO:0000313" key="5">
    <source>
        <dbReference type="EMBL" id="AZN70589.1"/>
    </source>
</evidence>
<dbReference type="InterPro" id="IPR036390">
    <property type="entry name" value="WH_DNA-bd_sf"/>
</dbReference>
<dbReference type="InterPro" id="IPR011711">
    <property type="entry name" value="GntR_C"/>
</dbReference>
<dbReference type="PROSITE" id="PS50949">
    <property type="entry name" value="HTH_GNTR"/>
    <property type="match status" value="1"/>
</dbReference>
<keyword evidence="1" id="KW-0805">Transcription regulation</keyword>
<protein>
    <submittedName>
        <fullName evidence="5">GntR family transcriptional regulator</fullName>
    </submittedName>
</protein>
<evidence type="ECO:0000259" key="4">
    <source>
        <dbReference type="PROSITE" id="PS50949"/>
    </source>
</evidence>
<dbReference type="InterPro" id="IPR000524">
    <property type="entry name" value="Tscrpt_reg_HTH_GntR"/>
</dbReference>
<sequence>MTENRTEDLSKTRGQNAYRAILAAIRDGHYKPGDPLREEEVAMRIGVSRTPVREALGRLQEKGLLEAAPGRGVAVAVLSMQQIFELYAIRQEMEGLVARFAAQHATEAEIANLERLNEQFLKADGTPKLAALINRQFHARLYDAARNRYLRQAVEDLQETIALLPETTFVQEGRTVIAHGEHKELIDAIRARDTLKAEAAGINHIRKALETRLAITDHEEAVGVFRPAR</sequence>
<dbReference type="PANTHER" id="PTHR43537:SF49">
    <property type="entry name" value="TRANSCRIPTIONAL REGULATORY PROTEIN"/>
    <property type="match status" value="1"/>
</dbReference>
<dbReference type="SUPFAM" id="SSF48008">
    <property type="entry name" value="GntR ligand-binding domain-like"/>
    <property type="match status" value="1"/>
</dbReference>
<dbReference type="Pfam" id="PF07729">
    <property type="entry name" value="FCD"/>
    <property type="match status" value="1"/>
</dbReference>
<name>A0A3Q8XM85_9HYPH</name>
<dbReference type="GO" id="GO:0003700">
    <property type="term" value="F:DNA-binding transcription factor activity"/>
    <property type="evidence" value="ECO:0007669"/>
    <property type="project" value="InterPro"/>
</dbReference>
<reference evidence="5 6" key="1">
    <citation type="submission" date="2018-09" db="EMBL/GenBank/DDBJ databases">
        <title>Marinorhizobium profundi gen. nov., sp. nov., isolated from a deep-sea sediment sample from the New Britain Trench and proposal of Marinorhizobiaceae fam. nov. in the order Rhizobiales of the class Alphaproteobacteria.</title>
        <authorList>
            <person name="Cao J."/>
        </authorList>
    </citation>
    <scope>NUCLEOTIDE SEQUENCE [LARGE SCALE GENOMIC DNA]</scope>
    <source>
        <strain evidence="5 6">WS11</strain>
    </source>
</reference>
<dbReference type="AlphaFoldDB" id="A0A3Q8XM85"/>
<dbReference type="RefSeq" id="WP_126007960.1">
    <property type="nucleotide sequence ID" value="NZ_CP032509.1"/>
</dbReference>
<dbReference type="PRINTS" id="PR00035">
    <property type="entry name" value="HTHGNTR"/>
</dbReference>
<dbReference type="PANTHER" id="PTHR43537">
    <property type="entry name" value="TRANSCRIPTIONAL REGULATOR, GNTR FAMILY"/>
    <property type="match status" value="1"/>
</dbReference>
<dbReference type="InterPro" id="IPR008920">
    <property type="entry name" value="TF_FadR/GntR_C"/>
</dbReference>
<proteinExistence type="predicted"/>
<dbReference type="KEGG" id="abaw:D5400_04225"/>
<dbReference type="Proteomes" id="UP000268192">
    <property type="component" value="Chromosome"/>
</dbReference>
<dbReference type="Pfam" id="PF00392">
    <property type="entry name" value="GntR"/>
    <property type="match status" value="1"/>
</dbReference>
<keyword evidence="6" id="KW-1185">Reference proteome</keyword>
<dbReference type="SUPFAM" id="SSF46785">
    <property type="entry name" value="Winged helix' DNA-binding domain"/>
    <property type="match status" value="1"/>
</dbReference>
<dbReference type="InterPro" id="IPR036388">
    <property type="entry name" value="WH-like_DNA-bd_sf"/>
</dbReference>
<keyword evidence="3" id="KW-0804">Transcription</keyword>
<gene>
    <name evidence="5" type="ORF">D5400_04225</name>
</gene>
<evidence type="ECO:0000256" key="3">
    <source>
        <dbReference type="ARBA" id="ARBA00023163"/>
    </source>
</evidence>
<evidence type="ECO:0000313" key="6">
    <source>
        <dbReference type="Proteomes" id="UP000268192"/>
    </source>
</evidence>
<accession>A0A3Q8XM85</accession>
<evidence type="ECO:0000256" key="1">
    <source>
        <dbReference type="ARBA" id="ARBA00023015"/>
    </source>
</evidence>
<dbReference type="EMBL" id="CP032509">
    <property type="protein sequence ID" value="AZN70589.1"/>
    <property type="molecule type" value="Genomic_DNA"/>
</dbReference>
<dbReference type="OrthoDB" id="8114900at2"/>
<dbReference type="CDD" id="cd07377">
    <property type="entry name" value="WHTH_GntR"/>
    <property type="match status" value="1"/>
</dbReference>
<dbReference type="Gene3D" id="1.10.10.10">
    <property type="entry name" value="Winged helix-like DNA-binding domain superfamily/Winged helix DNA-binding domain"/>
    <property type="match status" value="1"/>
</dbReference>
<evidence type="ECO:0000256" key="2">
    <source>
        <dbReference type="ARBA" id="ARBA00023125"/>
    </source>
</evidence>
<dbReference type="GO" id="GO:0003677">
    <property type="term" value="F:DNA binding"/>
    <property type="evidence" value="ECO:0007669"/>
    <property type="project" value="UniProtKB-KW"/>
</dbReference>
<dbReference type="SMART" id="SM00345">
    <property type="entry name" value="HTH_GNTR"/>
    <property type="match status" value="1"/>
</dbReference>
<dbReference type="SMART" id="SM00895">
    <property type="entry name" value="FCD"/>
    <property type="match status" value="1"/>
</dbReference>
<keyword evidence="2" id="KW-0238">DNA-binding</keyword>